<name>A0ABV6L5C1_9SPHI</name>
<feature type="region of interest" description="Disordered" evidence="1">
    <location>
        <begin position="477"/>
        <end position="502"/>
    </location>
</feature>
<evidence type="ECO:0000313" key="3">
    <source>
        <dbReference type="Proteomes" id="UP001589828"/>
    </source>
</evidence>
<dbReference type="Pfam" id="PF12244">
    <property type="entry name" value="DUF3606"/>
    <property type="match status" value="1"/>
</dbReference>
<dbReference type="InterPro" id="IPR022037">
    <property type="entry name" value="DUF3606"/>
</dbReference>
<dbReference type="EMBL" id="JBHLTS010000021">
    <property type="protein sequence ID" value="MFC0514631.1"/>
    <property type="molecule type" value="Genomic_DNA"/>
</dbReference>
<dbReference type="Proteomes" id="UP001589828">
    <property type="component" value="Unassembled WGS sequence"/>
</dbReference>
<comment type="caution">
    <text evidence="2">The sequence shown here is derived from an EMBL/GenBank/DDBJ whole genome shotgun (WGS) entry which is preliminary data.</text>
</comment>
<evidence type="ECO:0000313" key="2">
    <source>
        <dbReference type="EMBL" id="MFC0514631.1"/>
    </source>
</evidence>
<evidence type="ECO:0000256" key="1">
    <source>
        <dbReference type="SAM" id="MobiDB-lite"/>
    </source>
</evidence>
<keyword evidence="3" id="KW-1185">Reference proteome</keyword>
<reference evidence="2 3" key="1">
    <citation type="submission" date="2024-09" db="EMBL/GenBank/DDBJ databases">
        <authorList>
            <person name="Sun Q."/>
            <person name="Mori K."/>
        </authorList>
    </citation>
    <scope>NUCLEOTIDE SEQUENCE [LARGE SCALE GENOMIC DNA]</scope>
    <source>
        <strain evidence="2 3">NCAIM B.02415</strain>
    </source>
</reference>
<dbReference type="RefSeq" id="WP_377022475.1">
    <property type="nucleotide sequence ID" value="NZ_JBHLTS010000021.1"/>
</dbReference>
<sequence length="713" mass="81060">MEEAQNPPTLEFDLHIRLADTFAFATKIWIFNRKKRMIAGPDQQSRPSRHYRLPAGDYIIRFDINGQIQDNDITLDANKNYSVGLTDGEQLQPPKLYSAALIKGIANYESSHEYYTEPAIGISKLETFKDARLKHKNSGIFIFLRFPDQQAFGTNFKKTAYWEKFSLTTERGRVIASFPGGCIGDDNTFPFNYRPGSGYIGLSGYLNPGLYFLNYSGADERVIPIYVYESWYTQFFMTVGAEPLFGSVRIFISKQREFDPSDRNNLYIDYCLSKIQNNDLTLDNELLKSIADQKYQSPMLGLLGAYIYLSSTETKNDELFRTIVRNLQREILKNSRSSPDIWALNLLSYDHFQKTLPEKQQTGIKGTPMLRIAFDTIRRAAFKYPWLVPEDSINDHIAENQVFDSPYNTFRPFRPKYEFVWTGAVTAASPVKKVLNSGKRKPVKTGTGLDIIQNHSDKITVGVGDEALRFLFDTGQQPRNNRSLQRNLERSMSSGPGIQGSQPEYDPIKYYGSFAEQVKLNRVIEESSKTSQLGSFIAAAILEGNNLTPSEIAERMNLPLNTVLRIFKELHIETSDINSKNTRKQINIDEDYEVQAWSGKFGVTPDELKTAVKKAGKTEKAVTGYLKKNHQSNFITMDDSITLQKILSSFCTLRFDQIDLSLAIKDRYCPADEKDDLANSICDTWTDIDCTGLHNQLFATLKTGNDILAFIHS</sequence>
<organism evidence="2 3">
    <name type="scientific">Mucilaginibacter angelicae</name>
    <dbReference type="NCBI Taxonomy" id="869718"/>
    <lineage>
        <taxon>Bacteria</taxon>
        <taxon>Pseudomonadati</taxon>
        <taxon>Bacteroidota</taxon>
        <taxon>Sphingobacteriia</taxon>
        <taxon>Sphingobacteriales</taxon>
        <taxon>Sphingobacteriaceae</taxon>
        <taxon>Mucilaginibacter</taxon>
    </lineage>
</organism>
<gene>
    <name evidence="2" type="ORF">ACFFGT_10480</name>
</gene>
<proteinExistence type="predicted"/>
<accession>A0ABV6L5C1</accession>
<protein>
    <submittedName>
        <fullName evidence="2">DUF3606 domain-containing protein</fullName>
    </submittedName>
</protein>